<gene>
    <name evidence="2" type="ORF">EDC39_11265</name>
</gene>
<comment type="caution">
    <text evidence="2">The sequence shown here is derived from an EMBL/GenBank/DDBJ whole genome shotgun (WGS) entry which is preliminary data.</text>
</comment>
<dbReference type="EMBL" id="VNIB01000012">
    <property type="protein sequence ID" value="TYO96777.1"/>
    <property type="molecule type" value="Genomic_DNA"/>
</dbReference>
<sequence length="201" mass="22458">MLSEIVDVVLKSLYARSASLYNHSMVTGRLAQQLVVAGDLWRDYDPQQAHIAGLLHDAGKLFLPDAILLKSGPLDDTERGVMELHPIWGGQFCQGTVLETFKQVVLQHHEKPDGTGYPLGTREVCFEARIIQVADTLAALMDDRPYRREILHPHFLLRQVRETVEGLFAGEKERKVLHAVRVVLGLAEGKHARPPLSLVTT</sequence>
<keyword evidence="3" id="KW-1185">Reference proteome</keyword>
<dbReference type="PANTHER" id="PTHR43155:SF2">
    <property type="entry name" value="CYCLIC DI-GMP PHOSPHODIESTERASE PA4108"/>
    <property type="match status" value="1"/>
</dbReference>
<dbReference type="Proteomes" id="UP000324159">
    <property type="component" value="Unassembled WGS sequence"/>
</dbReference>
<proteinExistence type="predicted"/>
<dbReference type="SMART" id="SM00471">
    <property type="entry name" value="HDc"/>
    <property type="match status" value="1"/>
</dbReference>
<dbReference type="InterPro" id="IPR037522">
    <property type="entry name" value="HD_GYP_dom"/>
</dbReference>
<dbReference type="Pfam" id="PF13487">
    <property type="entry name" value="HD_5"/>
    <property type="match status" value="1"/>
</dbReference>
<dbReference type="CDD" id="cd00077">
    <property type="entry name" value="HDc"/>
    <property type="match status" value="1"/>
</dbReference>
<evidence type="ECO:0000313" key="3">
    <source>
        <dbReference type="Proteomes" id="UP000324159"/>
    </source>
</evidence>
<dbReference type="OrthoDB" id="5395930at2"/>
<evidence type="ECO:0000259" key="1">
    <source>
        <dbReference type="PROSITE" id="PS51832"/>
    </source>
</evidence>
<reference evidence="2 3" key="1">
    <citation type="submission" date="2019-07" db="EMBL/GenBank/DDBJ databases">
        <title>Genomic Encyclopedia of Type Strains, Phase IV (KMG-IV): sequencing the most valuable type-strain genomes for metagenomic binning, comparative biology and taxonomic classification.</title>
        <authorList>
            <person name="Goeker M."/>
        </authorList>
    </citation>
    <scope>NUCLEOTIDE SEQUENCE [LARGE SCALE GENOMIC DNA]</scope>
    <source>
        <strain evidence="2 3">SS015</strain>
    </source>
</reference>
<name>A0A5D3WFU6_9BACT</name>
<accession>A0A5D3WFU6</accession>
<protein>
    <submittedName>
        <fullName evidence="2">HD domain-containing protein</fullName>
    </submittedName>
</protein>
<dbReference type="PROSITE" id="PS51832">
    <property type="entry name" value="HD_GYP"/>
    <property type="match status" value="1"/>
</dbReference>
<evidence type="ECO:0000313" key="2">
    <source>
        <dbReference type="EMBL" id="TYO96777.1"/>
    </source>
</evidence>
<dbReference type="InterPro" id="IPR003607">
    <property type="entry name" value="HD/PDEase_dom"/>
</dbReference>
<dbReference type="Gene3D" id="1.10.3210.10">
    <property type="entry name" value="Hypothetical protein af1432"/>
    <property type="match status" value="1"/>
</dbReference>
<dbReference type="PANTHER" id="PTHR43155">
    <property type="entry name" value="CYCLIC DI-GMP PHOSPHODIESTERASE PA4108-RELATED"/>
    <property type="match status" value="1"/>
</dbReference>
<dbReference type="SUPFAM" id="SSF109604">
    <property type="entry name" value="HD-domain/PDEase-like"/>
    <property type="match status" value="1"/>
</dbReference>
<feature type="domain" description="HD-GYP" evidence="1">
    <location>
        <begin position="1"/>
        <end position="191"/>
    </location>
</feature>
<organism evidence="2 3">
    <name type="scientific">Geothermobacter ehrlichii</name>
    <dbReference type="NCBI Taxonomy" id="213224"/>
    <lineage>
        <taxon>Bacteria</taxon>
        <taxon>Pseudomonadati</taxon>
        <taxon>Thermodesulfobacteriota</taxon>
        <taxon>Desulfuromonadia</taxon>
        <taxon>Desulfuromonadales</taxon>
        <taxon>Geothermobacteraceae</taxon>
        <taxon>Geothermobacter</taxon>
    </lineage>
</organism>
<dbReference type="AlphaFoldDB" id="A0A5D3WFU6"/>
<dbReference type="RefSeq" id="WP_148896620.1">
    <property type="nucleotide sequence ID" value="NZ_VNIB01000012.1"/>
</dbReference>